<feature type="transmembrane region" description="Helical" evidence="1">
    <location>
        <begin position="51"/>
        <end position="77"/>
    </location>
</feature>
<keyword evidence="1" id="KW-1133">Transmembrane helix</keyword>
<keyword evidence="1" id="KW-0812">Transmembrane</keyword>
<evidence type="ECO:0000256" key="1">
    <source>
        <dbReference type="SAM" id="Phobius"/>
    </source>
</evidence>
<keyword evidence="1" id="KW-0472">Membrane</keyword>
<organism evidence="2 3">
    <name type="scientific">Chromobacterium phragmitis</name>
    <dbReference type="NCBI Taxonomy" id="2202141"/>
    <lineage>
        <taxon>Bacteria</taxon>
        <taxon>Pseudomonadati</taxon>
        <taxon>Pseudomonadota</taxon>
        <taxon>Betaproteobacteria</taxon>
        <taxon>Neisseriales</taxon>
        <taxon>Chromobacteriaceae</taxon>
        <taxon>Chromobacterium</taxon>
    </lineage>
</organism>
<keyword evidence="3" id="KW-1185">Reference proteome</keyword>
<reference evidence="2 3" key="1">
    <citation type="submission" date="2024-05" db="EMBL/GenBank/DDBJ databases">
        <authorList>
            <person name="De Oliveira J.P."/>
            <person name="Noriler S.A."/>
            <person name="De Oliveira A.G."/>
            <person name="Sipoli D.S."/>
        </authorList>
    </citation>
    <scope>NUCLEOTIDE SEQUENCE [LARGE SCALE GENOMIC DNA]</scope>
    <source>
        <strain evidence="2 3">LABIM192</strain>
    </source>
</reference>
<evidence type="ECO:0008006" key="4">
    <source>
        <dbReference type="Google" id="ProtNLM"/>
    </source>
</evidence>
<sequence>MRDEVDRLERELVGLIDERFMGVEDGLARLLNMAEAHQKQLSTSHLSVQRFLPQFGMCVAIVALMLSISVGLGAWYAQEARMEALARQARLSQVERGKAEAFDRILDRADPRLVSAMREALRRAQEPAREVAKDASSAASR</sequence>
<dbReference type="EMBL" id="JBDXMI010000001">
    <property type="protein sequence ID" value="MEO9382523.1"/>
    <property type="molecule type" value="Genomic_DNA"/>
</dbReference>
<gene>
    <name evidence="2" type="ORF">ABI908_00130</name>
</gene>
<protein>
    <recommendedName>
        <fullName evidence="4">DUF3618 domain-containing protein</fullName>
    </recommendedName>
</protein>
<evidence type="ECO:0000313" key="2">
    <source>
        <dbReference type="EMBL" id="MEO9382523.1"/>
    </source>
</evidence>
<dbReference type="Proteomes" id="UP001462502">
    <property type="component" value="Unassembled WGS sequence"/>
</dbReference>
<proteinExistence type="predicted"/>
<dbReference type="RefSeq" id="WP_145964128.1">
    <property type="nucleotide sequence ID" value="NZ_CP029495.1"/>
</dbReference>
<evidence type="ECO:0000313" key="3">
    <source>
        <dbReference type="Proteomes" id="UP001462502"/>
    </source>
</evidence>
<name>A0ABV0IN29_9NEIS</name>
<comment type="caution">
    <text evidence="2">The sequence shown here is derived from an EMBL/GenBank/DDBJ whole genome shotgun (WGS) entry which is preliminary data.</text>
</comment>
<accession>A0ABV0IN29</accession>